<reference evidence="2 3" key="1">
    <citation type="journal article" date="2017" name="Infect. Genet. Evol.">
        <title>Comparative genome analysis of fish pathogen Flavobacterium columnare reveals extensive sequence diversity within the species.</title>
        <authorList>
            <person name="Kayansamruaj P."/>
            <person name="Dong H.T."/>
            <person name="Hirono I."/>
            <person name="Kondo H."/>
            <person name="Senapin S."/>
            <person name="Rodkhum C."/>
        </authorList>
    </citation>
    <scope>NUCLEOTIDE SEQUENCE [LARGE SCALE GENOMIC DNA]</scope>
    <source>
        <strain evidence="2 3">1215</strain>
    </source>
</reference>
<dbReference type="RefSeq" id="WP_088392167.1">
    <property type="nucleotide sequence ID" value="NZ_MTCZ01000047.1"/>
</dbReference>
<dbReference type="Proteomes" id="UP000197768">
    <property type="component" value="Unassembled WGS sequence"/>
</dbReference>
<feature type="domain" description="Phage head morphogenesis" evidence="1">
    <location>
        <begin position="112"/>
        <end position="193"/>
    </location>
</feature>
<name>A0A246GIZ9_9FLAO</name>
<dbReference type="Pfam" id="PF04233">
    <property type="entry name" value="Phage_Mu_F"/>
    <property type="match status" value="1"/>
</dbReference>
<dbReference type="AlphaFoldDB" id="A0A246GIZ9"/>
<proteinExistence type="predicted"/>
<dbReference type="NCBIfam" id="TIGR01641">
    <property type="entry name" value="phageSPP1_gp7"/>
    <property type="match status" value="1"/>
</dbReference>
<gene>
    <name evidence="2" type="ORF">BWK59_06385</name>
</gene>
<protein>
    <recommendedName>
        <fullName evidence="1">Phage head morphogenesis domain-containing protein</fullName>
    </recommendedName>
</protein>
<accession>A0A246GIZ9</accession>
<sequence>MKLNSTAEDDFLSRLITSYIRQLFDDREVTVEMQKKLFDYYYQELAKAVDVGYSPKFKMYDEALAVSFKKNIAEFSAFKATSFKNQLESLLIQDGKIAPWSAFKKLADDLHLDYNRRWLQTEYHQTVAVANMAQQWQQFEADADLYPNLKYNAVNDGRTREEHRAWDGLVLPINHPFWKKHLPPNDWGCRCNVTQTDEAVSKEIPEIKSKGAFANNPALSGKVFAENAYKKGLDADGVKESKELVSEFLVSKM</sequence>
<evidence type="ECO:0000259" key="1">
    <source>
        <dbReference type="Pfam" id="PF04233"/>
    </source>
</evidence>
<evidence type="ECO:0000313" key="2">
    <source>
        <dbReference type="EMBL" id="OWP84215.1"/>
    </source>
</evidence>
<evidence type="ECO:0000313" key="3">
    <source>
        <dbReference type="Proteomes" id="UP000197768"/>
    </source>
</evidence>
<dbReference type="EMBL" id="MTCZ01000047">
    <property type="protein sequence ID" value="OWP84215.1"/>
    <property type="molecule type" value="Genomic_DNA"/>
</dbReference>
<comment type="caution">
    <text evidence="2">The sequence shown here is derived from an EMBL/GenBank/DDBJ whole genome shotgun (WGS) entry which is preliminary data.</text>
</comment>
<organism evidence="2 3">
    <name type="scientific">Flavobacterium davisii</name>
    <dbReference type="NCBI Taxonomy" id="2906077"/>
    <lineage>
        <taxon>Bacteria</taxon>
        <taxon>Pseudomonadati</taxon>
        <taxon>Bacteroidota</taxon>
        <taxon>Flavobacteriia</taxon>
        <taxon>Flavobacteriales</taxon>
        <taxon>Flavobacteriaceae</taxon>
        <taxon>Flavobacterium</taxon>
    </lineage>
</organism>
<dbReference type="InterPro" id="IPR006528">
    <property type="entry name" value="Phage_head_morphogenesis_dom"/>
</dbReference>